<keyword evidence="5 6" id="KW-0472">Membrane</keyword>
<sequence>MNNNEKQIELIQRSEVIGISKTPFVNLISNSAFVGSTLFFIMLIIYGLFQTDIFSMFQFQEIIVNGSTAMGLAAVGEGFVIISGGFDLSVGAIISLVNVILTTQIIDTLGSQVFWSLICLLIGMAAGLLNGIFVAIARLPSIIVTLSTMFIYSGIALVVLPAPTGEIPPSYIEFWSGNTGGIIPNSAILLTVVILILTIIKRSSLGIGMFSIGSDEDAAYMNGINIVKTKLMTYTASGGFYSLAGIVLSANMGSGDPTIGTPLLLSTFAAVVVGGTPLGGGRGSFIGSLFGAGIMNIAVGVLFVLGVSSYWGPIFNGAILIFAVLMTTLWSRYINNLLAARRV</sequence>
<organism evidence="7">
    <name type="scientific">marine sediment metagenome</name>
    <dbReference type="NCBI Taxonomy" id="412755"/>
    <lineage>
        <taxon>unclassified sequences</taxon>
        <taxon>metagenomes</taxon>
        <taxon>ecological metagenomes</taxon>
    </lineage>
</organism>
<evidence type="ECO:0000256" key="3">
    <source>
        <dbReference type="ARBA" id="ARBA00022692"/>
    </source>
</evidence>
<dbReference type="AlphaFoldDB" id="A0A0F9F8P3"/>
<proteinExistence type="predicted"/>
<keyword evidence="2" id="KW-1003">Cell membrane</keyword>
<protein>
    <recommendedName>
        <fullName evidence="8">ABC transporter permease</fullName>
    </recommendedName>
</protein>
<evidence type="ECO:0000256" key="5">
    <source>
        <dbReference type="ARBA" id="ARBA00023136"/>
    </source>
</evidence>
<name>A0A0F9F8P3_9ZZZZ</name>
<evidence type="ECO:0008006" key="8">
    <source>
        <dbReference type="Google" id="ProtNLM"/>
    </source>
</evidence>
<feature type="transmembrane region" description="Helical" evidence="6">
    <location>
        <begin position="113"/>
        <end position="136"/>
    </location>
</feature>
<dbReference type="GO" id="GO:0022857">
    <property type="term" value="F:transmembrane transporter activity"/>
    <property type="evidence" value="ECO:0007669"/>
    <property type="project" value="InterPro"/>
</dbReference>
<feature type="transmembrane region" description="Helical" evidence="6">
    <location>
        <begin position="259"/>
        <end position="278"/>
    </location>
</feature>
<dbReference type="GO" id="GO:0005886">
    <property type="term" value="C:plasma membrane"/>
    <property type="evidence" value="ECO:0007669"/>
    <property type="project" value="UniProtKB-SubCell"/>
</dbReference>
<feature type="transmembrane region" description="Helical" evidence="6">
    <location>
        <begin position="231"/>
        <end position="253"/>
    </location>
</feature>
<evidence type="ECO:0000256" key="1">
    <source>
        <dbReference type="ARBA" id="ARBA00004651"/>
    </source>
</evidence>
<dbReference type="InterPro" id="IPR001851">
    <property type="entry name" value="ABC_transp_permease"/>
</dbReference>
<comment type="subcellular location">
    <subcellularLocation>
        <location evidence="1">Cell membrane</location>
        <topology evidence="1">Multi-pass membrane protein</topology>
    </subcellularLocation>
</comment>
<comment type="caution">
    <text evidence="7">The sequence shown here is derived from an EMBL/GenBank/DDBJ whole genome shotgun (WGS) entry which is preliminary data.</text>
</comment>
<evidence type="ECO:0000313" key="7">
    <source>
        <dbReference type="EMBL" id="KKL82673.1"/>
    </source>
</evidence>
<feature type="transmembrane region" description="Helical" evidence="6">
    <location>
        <begin position="314"/>
        <end position="334"/>
    </location>
</feature>
<dbReference type="Pfam" id="PF02653">
    <property type="entry name" value="BPD_transp_2"/>
    <property type="match status" value="1"/>
</dbReference>
<keyword evidence="4 6" id="KW-1133">Transmembrane helix</keyword>
<feature type="transmembrane region" description="Helical" evidence="6">
    <location>
        <begin position="285"/>
        <end position="308"/>
    </location>
</feature>
<evidence type="ECO:0000256" key="6">
    <source>
        <dbReference type="SAM" id="Phobius"/>
    </source>
</evidence>
<dbReference type="EMBL" id="LAZR01022207">
    <property type="protein sequence ID" value="KKL82673.1"/>
    <property type="molecule type" value="Genomic_DNA"/>
</dbReference>
<evidence type="ECO:0000256" key="2">
    <source>
        <dbReference type="ARBA" id="ARBA00022475"/>
    </source>
</evidence>
<accession>A0A0F9F8P3</accession>
<dbReference type="PANTHER" id="PTHR32196">
    <property type="entry name" value="ABC TRANSPORTER PERMEASE PROTEIN YPHD-RELATED-RELATED"/>
    <property type="match status" value="1"/>
</dbReference>
<gene>
    <name evidence="7" type="ORF">LCGC14_1982410</name>
</gene>
<feature type="transmembrane region" description="Helical" evidence="6">
    <location>
        <begin position="182"/>
        <end position="200"/>
    </location>
</feature>
<evidence type="ECO:0000256" key="4">
    <source>
        <dbReference type="ARBA" id="ARBA00022989"/>
    </source>
</evidence>
<feature type="transmembrane region" description="Helical" evidence="6">
    <location>
        <begin position="143"/>
        <end position="162"/>
    </location>
</feature>
<feature type="transmembrane region" description="Helical" evidence="6">
    <location>
        <begin position="70"/>
        <end position="101"/>
    </location>
</feature>
<dbReference type="CDD" id="cd06579">
    <property type="entry name" value="TM_PBP1_transp_AraH_like"/>
    <property type="match status" value="1"/>
</dbReference>
<keyword evidence="3 6" id="KW-0812">Transmembrane</keyword>
<reference evidence="7" key="1">
    <citation type="journal article" date="2015" name="Nature">
        <title>Complex archaea that bridge the gap between prokaryotes and eukaryotes.</title>
        <authorList>
            <person name="Spang A."/>
            <person name="Saw J.H."/>
            <person name="Jorgensen S.L."/>
            <person name="Zaremba-Niedzwiedzka K."/>
            <person name="Martijn J."/>
            <person name="Lind A.E."/>
            <person name="van Eijk R."/>
            <person name="Schleper C."/>
            <person name="Guy L."/>
            <person name="Ettema T.J."/>
        </authorList>
    </citation>
    <scope>NUCLEOTIDE SEQUENCE</scope>
</reference>
<feature type="transmembrane region" description="Helical" evidence="6">
    <location>
        <begin position="27"/>
        <end position="49"/>
    </location>
</feature>